<protein>
    <submittedName>
        <fullName evidence="4">DUF3488 and transglutaminase-like domain-containing protein</fullName>
    </submittedName>
</protein>
<evidence type="ECO:0000256" key="1">
    <source>
        <dbReference type="SAM" id="MobiDB-lite"/>
    </source>
</evidence>
<reference evidence="4" key="1">
    <citation type="submission" date="2023-03" db="EMBL/GenBank/DDBJ databases">
        <title>Andean soil-derived lignocellulolytic bacterial consortium as a source of novel taxa and putative plastic-active enzymes.</title>
        <authorList>
            <person name="Diaz-Garcia L."/>
            <person name="Chuvochina M."/>
            <person name="Feuerriegel G."/>
            <person name="Bunk B."/>
            <person name="Sproer C."/>
            <person name="Streit W.R."/>
            <person name="Rodriguez L.M."/>
            <person name="Overmann J."/>
            <person name="Jimenez D.J."/>
        </authorList>
    </citation>
    <scope>NUCLEOTIDE SEQUENCE</scope>
    <source>
        <strain evidence="4">MAG 4610</strain>
    </source>
</reference>
<dbReference type="InterPro" id="IPR038765">
    <property type="entry name" value="Papain-like_cys_pep_sf"/>
</dbReference>
<evidence type="ECO:0000313" key="5">
    <source>
        <dbReference type="Proteomes" id="UP001213972"/>
    </source>
</evidence>
<feature type="transmembrane region" description="Helical" evidence="2">
    <location>
        <begin position="163"/>
        <end position="180"/>
    </location>
</feature>
<dbReference type="Pfam" id="PF11992">
    <property type="entry name" value="TgpA_N"/>
    <property type="match status" value="1"/>
</dbReference>
<feature type="region of interest" description="Disordered" evidence="1">
    <location>
        <begin position="559"/>
        <end position="595"/>
    </location>
</feature>
<proteinExistence type="predicted"/>
<name>A0AAJ5W0X8_9MICO</name>
<keyword evidence="2" id="KW-0812">Transmembrane</keyword>
<dbReference type="Gene3D" id="3.10.620.30">
    <property type="match status" value="1"/>
</dbReference>
<accession>A0AAJ5W0X8</accession>
<feature type="transmembrane region" description="Helical" evidence="2">
    <location>
        <begin position="49"/>
        <end position="68"/>
    </location>
</feature>
<dbReference type="Proteomes" id="UP001213972">
    <property type="component" value="Chromosome"/>
</dbReference>
<dbReference type="SUPFAM" id="SSF54001">
    <property type="entry name" value="Cysteine proteinases"/>
    <property type="match status" value="1"/>
</dbReference>
<dbReference type="AlphaFoldDB" id="A0AAJ5W0X8"/>
<evidence type="ECO:0000256" key="2">
    <source>
        <dbReference type="SAM" id="Phobius"/>
    </source>
</evidence>
<dbReference type="PANTHER" id="PTHR42736">
    <property type="entry name" value="PROTEIN-GLUTAMINE GAMMA-GLUTAMYLTRANSFERASE"/>
    <property type="match status" value="1"/>
</dbReference>
<feature type="transmembrane region" description="Helical" evidence="2">
    <location>
        <begin position="611"/>
        <end position="631"/>
    </location>
</feature>
<feature type="transmembrane region" description="Helical" evidence="2">
    <location>
        <begin position="75"/>
        <end position="95"/>
    </location>
</feature>
<feature type="transmembrane region" description="Helical" evidence="2">
    <location>
        <begin position="137"/>
        <end position="156"/>
    </location>
</feature>
<feature type="transmembrane region" description="Helical" evidence="2">
    <location>
        <begin position="26"/>
        <end position="43"/>
    </location>
</feature>
<sequence>MSASDTASALAAPEAESAHRRGERRLSLALWLGMIAAAAPLLTVVAPGAWLWGVPAVTGTLLLVGAALRRLRAPAVGVTLAEVAVWAAGITAVFFGREALFGIVPTPHVVDAAVATVQQASAEILLGVAPMAPSESLTFLIIGAIGILTIALDHVVLTARMPLLASIALVAVWLIPAIAVPSGVNVLAFVFLACAVLALIRAETRTREAPEPGTSSGVTAMAATIGVVTVVATLISAPALPAPVAAGSGTGTLATIDPTLDLGNDLRRRDDVTVMTVRTDGPTLPYLRVATLSEFDGDVWRPDRPRSVPLWDEGMEPVVVDDDIRVTQYRTNIAISNLSSSYLPVSYPAVSVDGLEGLWRAVPYSRTVLSGQASTQGQRYEVVSQVPRPTLEQVRASRATVRGLTLDVQALPESTPALVGELAEQVTAGARTDYDRLDALQEWFRGPEFTYSLEAPVLEGFDGTGSDAVAAFLQAKEGYCIHFAGAFALMARALDMPSRIVVGFLPGTYTGETEEGQRLAEVKTSQLHAWPEVHFEGIGWVAFEPTKSLGNETRFLPASEAGVDDGGEDIAGPTPTTTPTSTASAAPVERPDDIPTDATASTLRLVDLRPYLLTVGGILVVGGLPVLVRTVRRRSLSRRAADGDAGAAWRMLQEAAIDVGISVPAAESPRGFGARLVAEHGAPDAVVARLVAAIERASYARDSTGVTGAATLAEDAEAVRTALLSELSAGARAAAVLLPRSLVVRPGSAFAGSSATPAS</sequence>
<keyword evidence="2" id="KW-1133">Transmembrane helix</keyword>
<feature type="transmembrane region" description="Helical" evidence="2">
    <location>
        <begin position="186"/>
        <end position="202"/>
    </location>
</feature>
<feature type="domain" description="Transglutaminase-like" evidence="3">
    <location>
        <begin position="472"/>
        <end position="547"/>
    </location>
</feature>
<dbReference type="PANTHER" id="PTHR42736:SF1">
    <property type="entry name" value="PROTEIN-GLUTAMINE GAMMA-GLUTAMYLTRANSFERASE"/>
    <property type="match status" value="1"/>
</dbReference>
<dbReference type="InterPro" id="IPR052901">
    <property type="entry name" value="Bact_TGase-like"/>
</dbReference>
<gene>
    <name evidence="4" type="ORF">P0Y48_07915</name>
</gene>
<dbReference type="InterPro" id="IPR002931">
    <property type="entry name" value="Transglutaminase-like"/>
</dbReference>
<feature type="transmembrane region" description="Helical" evidence="2">
    <location>
        <begin position="214"/>
        <end position="235"/>
    </location>
</feature>
<dbReference type="EMBL" id="CP119321">
    <property type="protein sequence ID" value="WEK12405.1"/>
    <property type="molecule type" value="Genomic_DNA"/>
</dbReference>
<feature type="compositionally biased region" description="Low complexity" evidence="1">
    <location>
        <begin position="573"/>
        <end position="587"/>
    </location>
</feature>
<dbReference type="InterPro" id="IPR021878">
    <property type="entry name" value="TgpA_N"/>
</dbReference>
<evidence type="ECO:0000259" key="3">
    <source>
        <dbReference type="SMART" id="SM00460"/>
    </source>
</evidence>
<organism evidence="4 5">
    <name type="scientific">Candidatus Microbacterium phytovorans</name>
    <dbReference type="NCBI Taxonomy" id="3121374"/>
    <lineage>
        <taxon>Bacteria</taxon>
        <taxon>Bacillati</taxon>
        <taxon>Actinomycetota</taxon>
        <taxon>Actinomycetes</taxon>
        <taxon>Micrococcales</taxon>
        <taxon>Microbacteriaceae</taxon>
        <taxon>Microbacterium</taxon>
    </lineage>
</organism>
<dbReference type="SMART" id="SM00460">
    <property type="entry name" value="TGc"/>
    <property type="match status" value="1"/>
</dbReference>
<evidence type="ECO:0000313" key="4">
    <source>
        <dbReference type="EMBL" id="WEK12405.1"/>
    </source>
</evidence>
<dbReference type="Pfam" id="PF01841">
    <property type="entry name" value="Transglut_core"/>
    <property type="match status" value="1"/>
</dbReference>
<keyword evidence="2" id="KW-0472">Membrane</keyword>